<comment type="caution">
    <text evidence="14">The sequence shown here is derived from an EMBL/GenBank/DDBJ whole genome shotgun (WGS) entry which is preliminary data.</text>
</comment>
<evidence type="ECO:0000313" key="15">
    <source>
        <dbReference type="Proteomes" id="UP000297834"/>
    </source>
</evidence>
<evidence type="ECO:0000256" key="8">
    <source>
        <dbReference type="ARBA" id="ARBA00022801"/>
    </source>
</evidence>
<evidence type="ECO:0000256" key="9">
    <source>
        <dbReference type="ARBA" id="ARBA00022833"/>
    </source>
</evidence>
<protein>
    <recommendedName>
        <fullName evidence="11">1,6-anhydro-N-acetylmuramyl-L-alanine amidase AmpD</fullName>
        <ecNumber evidence="5">3.5.1.28</ecNumber>
    </recommendedName>
    <alternativeName>
        <fullName evidence="12">N-acetylmuramoyl-L-alanine amidase</fullName>
    </alternativeName>
</protein>
<dbReference type="InterPro" id="IPR036505">
    <property type="entry name" value="Amidase/PGRP_sf"/>
</dbReference>
<evidence type="ECO:0000256" key="4">
    <source>
        <dbReference type="ARBA" id="ARBA00007553"/>
    </source>
</evidence>
<dbReference type="EMBL" id="SNTY01000067">
    <property type="protein sequence ID" value="TEU24166.1"/>
    <property type="molecule type" value="Genomic_DNA"/>
</dbReference>
<dbReference type="GO" id="GO:0008745">
    <property type="term" value="F:N-acetylmuramoyl-L-alanine amidase activity"/>
    <property type="evidence" value="ECO:0007669"/>
    <property type="project" value="UniProtKB-EC"/>
</dbReference>
<proteinExistence type="inferred from homology"/>
<keyword evidence="10" id="KW-0961">Cell wall biogenesis/degradation</keyword>
<dbReference type="PANTHER" id="PTHR30417">
    <property type="entry name" value="N-ACETYLMURAMOYL-L-ALANINE AMIDASE AMID"/>
    <property type="match status" value="1"/>
</dbReference>
<sequence length="212" mass="23520">MDTGTDALPVSAWSPLTINPDGWLQVSSPDNGCSISIRHVVSPNFNPRPEQTSVRLIVLHNISLPPAQFGGGYIEQFFQNQLDPNAHPYFQTIHELKVSAHVLILRTGEIIQFVSCHDRAWHAGRSSYLGVPECNDYSVGIELEGTDDQPFTDEQYAAVIAVILGIQQAYPHTRQHLAGHSDIAPGRKTDPGQHLDWQRIRRAIASYYADAS</sequence>
<dbReference type="GO" id="GO:0046872">
    <property type="term" value="F:metal ion binding"/>
    <property type="evidence" value="ECO:0007669"/>
    <property type="project" value="UniProtKB-KW"/>
</dbReference>
<evidence type="ECO:0000256" key="7">
    <source>
        <dbReference type="ARBA" id="ARBA00022723"/>
    </source>
</evidence>
<evidence type="ECO:0000256" key="1">
    <source>
        <dbReference type="ARBA" id="ARBA00001561"/>
    </source>
</evidence>
<evidence type="ECO:0000259" key="13">
    <source>
        <dbReference type="SMART" id="SM00644"/>
    </source>
</evidence>
<evidence type="ECO:0000256" key="12">
    <source>
        <dbReference type="ARBA" id="ARBA00042615"/>
    </source>
</evidence>
<comment type="subcellular location">
    <subcellularLocation>
        <location evidence="3">Cytoplasm</location>
    </subcellularLocation>
</comment>
<dbReference type="GO" id="GO:0009254">
    <property type="term" value="P:peptidoglycan turnover"/>
    <property type="evidence" value="ECO:0007669"/>
    <property type="project" value="TreeGrafter"/>
</dbReference>
<keyword evidence="7" id="KW-0479">Metal-binding</keyword>
<keyword evidence="9" id="KW-0862">Zinc</keyword>
<keyword evidence="8 14" id="KW-0378">Hydrolase</keyword>
<dbReference type="AlphaFoldDB" id="A0A4Y7X957"/>
<feature type="domain" description="N-acetylmuramoyl-L-alanine amidase" evidence="13">
    <location>
        <begin position="42"/>
        <end position="192"/>
    </location>
</feature>
<comment type="catalytic activity">
    <reaction evidence="1">
        <text>Hydrolyzes the link between N-acetylmuramoyl residues and L-amino acid residues in certain cell-wall glycopeptides.</text>
        <dbReference type="EC" id="3.5.1.28"/>
    </reaction>
</comment>
<evidence type="ECO:0000256" key="10">
    <source>
        <dbReference type="ARBA" id="ARBA00023316"/>
    </source>
</evidence>
<dbReference type="SMART" id="SM00644">
    <property type="entry name" value="Ami_2"/>
    <property type="match status" value="1"/>
</dbReference>
<dbReference type="Gene3D" id="3.40.80.10">
    <property type="entry name" value="Peptidoglycan recognition protein-like"/>
    <property type="match status" value="1"/>
</dbReference>
<reference evidence="14 15" key="1">
    <citation type="submission" date="2019-03" db="EMBL/GenBank/DDBJ databases">
        <title>Alkanindiges illinoisensis: a potential pathogenic isolated from ascites of a gastric cancer patient with abdominal metastasis.</title>
        <authorList>
            <person name="Hu X."/>
            <person name="Yang B."/>
            <person name="Yan X."/>
            <person name="Lin L."/>
            <person name="Zhao H."/>
            <person name="Zhou F."/>
            <person name="Su B."/>
            <person name="Chen J."/>
            <person name="Rui Y."/>
            <person name="Wang Q."/>
            <person name="Zheng L."/>
        </authorList>
    </citation>
    <scope>NUCLEOTIDE SEQUENCE [LARGE SCALE GENOMIC DNA]</scope>
    <source>
        <strain evidence="14 15">NFYY 23406</strain>
    </source>
</reference>
<dbReference type="EC" id="3.5.1.28" evidence="5"/>
<comment type="similarity">
    <text evidence="4">Belongs to the N-acetylmuramoyl-L-alanine amidase 2 family.</text>
</comment>
<comment type="cofactor">
    <cofactor evidence="2">
        <name>Zn(2+)</name>
        <dbReference type="ChEBI" id="CHEBI:29105"/>
    </cofactor>
</comment>
<evidence type="ECO:0000256" key="5">
    <source>
        <dbReference type="ARBA" id="ARBA00011901"/>
    </source>
</evidence>
<evidence type="ECO:0000256" key="2">
    <source>
        <dbReference type="ARBA" id="ARBA00001947"/>
    </source>
</evidence>
<gene>
    <name evidence="14" type="primary">ampD</name>
    <name evidence="14" type="ORF">E2B99_12155</name>
</gene>
<dbReference type="GO" id="GO:0009253">
    <property type="term" value="P:peptidoglycan catabolic process"/>
    <property type="evidence" value="ECO:0007669"/>
    <property type="project" value="InterPro"/>
</dbReference>
<dbReference type="PANTHER" id="PTHR30417:SF4">
    <property type="entry name" value="1,6-ANHYDRO-N-ACETYLMURAMYL-L-ALANINE AMIDASE AMPD"/>
    <property type="match status" value="1"/>
</dbReference>
<dbReference type="CDD" id="cd06583">
    <property type="entry name" value="PGRP"/>
    <property type="match status" value="1"/>
</dbReference>
<keyword evidence="15" id="KW-1185">Reference proteome</keyword>
<evidence type="ECO:0000256" key="6">
    <source>
        <dbReference type="ARBA" id="ARBA00022490"/>
    </source>
</evidence>
<accession>A0A4Y7X957</accession>
<dbReference type="OrthoDB" id="9794842at2"/>
<dbReference type="GO" id="GO:0071555">
    <property type="term" value="P:cell wall organization"/>
    <property type="evidence" value="ECO:0007669"/>
    <property type="project" value="UniProtKB-KW"/>
</dbReference>
<organism evidence="14 15">
    <name type="scientific">Alkanindiges illinoisensis</name>
    <dbReference type="NCBI Taxonomy" id="197183"/>
    <lineage>
        <taxon>Bacteria</taxon>
        <taxon>Pseudomonadati</taxon>
        <taxon>Pseudomonadota</taxon>
        <taxon>Gammaproteobacteria</taxon>
        <taxon>Moraxellales</taxon>
        <taxon>Moraxellaceae</taxon>
        <taxon>Alkanindiges</taxon>
    </lineage>
</organism>
<dbReference type="Proteomes" id="UP000297834">
    <property type="component" value="Unassembled WGS sequence"/>
</dbReference>
<dbReference type="SUPFAM" id="SSF55846">
    <property type="entry name" value="N-acetylmuramoyl-L-alanine amidase-like"/>
    <property type="match status" value="1"/>
</dbReference>
<dbReference type="InterPro" id="IPR051206">
    <property type="entry name" value="NAMLAA_amidase_2"/>
</dbReference>
<evidence type="ECO:0000313" key="14">
    <source>
        <dbReference type="EMBL" id="TEU24166.1"/>
    </source>
</evidence>
<evidence type="ECO:0000256" key="11">
    <source>
        <dbReference type="ARBA" id="ARBA00039257"/>
    </source>
</evidence>
<name>A0A4Y7X957_9GAMM</name>
<keyword evidence="6" id="KW-0963">Cytoplasm</keyword>
<dbReference type="RefSeq" id="WP_134245264.1">
    <property type="nucleotide sequence ID" value="NZ_SNTY01000067.1"/>
</dbReference>
<evidence type="ECO:0000256" key="3">
    <source>
        <dbReference type="ARBA" id="ARBA00004496"/>
    </source>
</evidence>
<dbReference type="Pfam" id="PF01510">
    <property type="entry name" value="Amidase_2"/>
    <property type="match status" value="1"/>
</dbReference>
<dbReference type="InterPro" id="IPR002502">
    <property type="entry name" value="Amidase_domain"/>
</dbReference>
<dbReference type="STRING" id="1120977.GCA_000619845_02227"/>
<dbReference type="GO" id="GO:0005737">
    <property type="term" value="C:cytoplasm"/>
    <property type="evidence" value="ECO:0007669"/>
    <property type="project" value="UniProtKB-SubCell"/>
</dbReference>
<dbReference type="NCBIfam" id="NF008758">
    <property type="entry name" value="PRK11789.1"/>
    <property type="match status" value="1"/>
</dbReference>